<dbReference type="InterPro" id="IPR001387">
    <property type="entry name" value="Cro/C1-type_HTH"/>
</dbReference>
<dbReference type="SUPFAM" id="SSF82185">
    <property type="entry name" value="Histone H3 K4-specific methyltransferase SET7/9 N-terminal domain"/>
    <property type="match status" value="7"/>
</dbReference>
<name>A0A381TIT1_9ZZZZ</name>
<proteinExistence type="predicted"/>
<dbReference type="SUPFAM" id="SSF54106">
    <property type="entry name" value="LysM domain"/>
    <property type="match status" value="1"/>
</dbReference>
<dbReference type="AlphaFoldDB" id="A0A381TIT1"/>
<dbReference type="PROSITE" id="PS50943">
    <property type="entry name" value="HTH_CROC1"/>
    <property type="match status" value="1"/>
</dbReference>
<reference evidence="3" key="1">
    <citation type="submission" date="2018-05" db="EMBL/GenBank/DDBJ databases">
        <authorList>
            <person name="Lanie J.A."/>
            <person name="Ng W.-L."/>
            <person name="Kazmierczak K.M."/>
            <person name="Andrzejewski T.M."/>
            <person name="Davidsen T.M."/>
            <person name="Wayne K.J."/>
            <person name="Tettelin H."/>
            <person name="Glass J.I."/>
            <person name="Rusch D."/>
            <person name="Podicherti R."/>
            <person name="Tsui H.-C.T."/>
            <person name="Winkler M.E."/>
        </authorList>
    </citation>
    <scope>NUCLEOTIDE SEQUENCE</scope>
</reference>
<dbReference type="InterPro" id="IPR011652">
    <property type="entry name" value="MORN_2"/>
</dbReference>
<feature type="domain" description="LysM" evidence="2">
    <location>
        <begin position="92"/>
        <end position="139"/>
    </location>
</feature>
<gene>
    <name evidence="3" type="ORF">METZ01_LOCUS68593</name>
</gene>
<dbReference type="Gene3D" id="2.20.110.10">
    <property type="entry name" value="Histone H3 K4-specific methyltransferase SET7/9 N-terminal domain"/>
    <property type="match status" value="3"/>
</dbReference>
<dbReference type="InterPro" id="IPR036779">
    <property type="entry name" value="LysM_dom_sf"/>
</dbReference>
<accession>A0A381TIT1</accession>
<organism evidence="3">
    <name type="scientific">marine metagenome</name>
    <dbReference type="NCBI Taxonomy" id="408172"/>
    <lineage>
        <taxon>unclassified sequences</taxon>
        <taxon>metagenomes</taxon>
        <taxon>ecological metagenomes</taxon>
    </lineage>
</organism>
<dbReference type="PROSITE" id="PS51257">
    <property type="entry name" value="PROKAR_LIPOPROTEIN"/>
    <property type="match status" value="1"/>
</dbReference>
<dbReference type="SMART" id="SM00257">
    <property type="entry name" value="LysM"/>
    <property type="match status" value="1"/>
</dbReference>
<dbReference type="EMBL" id="UINC01004629">
    <property type="protein sequence ID" value="SVA15739.1"/>
    <property type="molecule type" value="Genomic_DNA"/>
</dbReference>
<sequence>MLRISNYRALGILTILLIFGCGKKEKEIVLIERDGIQYEQGAQKPYSGKMSSKYNNGNRKTEGQYKDGLPVGDWKFWDRDGTEYNGSVSRYVFHEIQNGETLEKIANNFEVDVDQLYELNEDIDKDTGDKIKAGQVIGVKTADDADGQFLFWYDKQRIKIKSHKVFNNGKRNGKWTFWNENGNIVRTGSYAAGKRDGSYAYYFNDGSKKEEGAWKNDQRDGLWVKYSNNGNTQKEGTYSNGKKDGVWTTWNDKGLMASKYLYENNKVIDKWAFKYQFYSNGNEKTLKSTRNNKLDGEQTTWHQNGQMKSIGNYTTGKENGDFQEWYENGQMQSKVNYLNGNMDGAYSEWFDNGQMRQEGSYIDNEFYLTTRWNNEGGILIKDGNGKWVGKNAEGRKLWAKEYQDGRLISDWEYKYEYFDNGQIKKESSFQGGQEDGESTIFFENGKTREEGIWKEGEYLITNRWNKNGNLIIKDGQGKISGKNKEGLVLWEKEFVDGKLEFQWDNVHEYYENGQIKSETGYSENEKHGRYSIWYESGQIKEKGKNRFGAPYGFYEEWLEDGQKREEGTWAEDGENLIQNRWNKNGNSIIKNGAGRIQGKNKEGLVLWEKEYIGGRLEFDQKNEHEYYDNGQVKSETGYFEGKKHGLYKNWFENGQLKKQGKYQNDNSYGRFAEWFENGQLKEQGEYRDGQYFMTNRWSSNGGQLVKDGNGSWVGRNTAGLEVWKKLYADGLLSKEWNYEYEYFGNGELMSSKRYNGGVKDGMFATWYESGQKRSEGFWEDGKKIGKWFSWHSNGQVESEGFYIDDQKDGLWVSYDETGTKVSEGVYAAGELINNSSLE</sequence>
<dbReference type="Pfam" id="PF07661">
    <property type="entry name" value="MORN_2"/>
    <property type="match status" value="11"/>
</dbReference>
<evidence type="ECO:0000259" key="2">
    <source>
        <dbReference type="PROSITE" id="PS51782"/>
    </source>
</evidence>
<evidence type="ECO:0000313" key="3">
    <source>
        <dbReference type="EMBL" id="SVA15739.1"/>
    </source>
</evidence>
<dbReference type="Gene3D" id="3.90.930.1">
    <property type="match status" value="4"/>
</dbReference>
<dbReference type="InterPro" id="IPR018392">
    <property type="entry name" value="LysM"/>
</dbReference>
<dbReference type="CDD" id="cd00118">
    <property type="entry name" value="LysM"/>
    <property type="match status" value="1"/>
</dbReference>
<protein>
    <submittedName>
        <fullName evidence="3">Uncharacterized protein</fullName>
    </submittedName>
</protein>
<feature type="domain" description="HTH cro/C1-type" evidence="1">
    <location>
        <begin position="100"/>
        <end position="116"/>
    </location>
</feature>
<dbReference type="PANTHER" id="PTHR33706">
    <property type="entry name" value="MORN VARIANT REPEAT PROTEIN"/>
    <property type="match status" value="1"/>
</dbReference>
<dbReference type="Gene3D" id="3.10.350.10">
    <property type="entry name" value="LysM domain"/>
    <property type="match status" value="1"/>
</dbReference>
<dbReference type="Pfam" id="PF01476">
    <property type="entry name" value="LysM"/>
    <property type="match status" value="1"/>
</dbReference>
<evidence type="ECO:0000259" key="1">
    <source>
        <dbReference type="PROSITE" id="PS50943"/>
    </source>
</evidence>
<dbReference type="PROSITE" id="PS51782">
    <property type="entry name" value="LYSM"/>
    <property type="match status" value="1"/>
</dbReference>
<dbReference type="PANTHER" id="PTHR33706:SF1">
    <property type="entry name" value="TPR REPEAT PROTEIN"/>
    <property type="match status" value="1"/>
</dbReference>